<organism evidence="2 3">
    <name type="scientific">Macrolepiota fuliginosa MF-IS2</name>
    <dbReference type="NCBI Taxonomy" id="1400762"/>
    <lineage>
        <taxon>Eukaryota</taxon>
        <taxon>Fungi</taxon>
        <taxon>Dikarya</taxon>
        <taxon>Basidiomycota</taxon>
        <taxon>Agaricomycotina</taxon>
        <taxon>Agaricomycetes</taxon>
        <taxon>Agaricomycetidae</taxon>
        <taxon>Agaricales</taxon>
        <taxon>Agaricineae</taxon>
        <taxon>Agaricaceae</taxon>
        <taxon>Macrolepiota</taxon>
    </lineage>
</organism>
<name>A0A9P5WWH7_9AGAR</name>
<evidence type="ECO:0000259" key="1">
    <source>
        <dbReference type="Pfam" id="PF16335"/>
    </source>
</evidence>
<dbReference type="Proteomes" id="UP000807342">
    <property type="component" value="Unassembled WGS sequence"/>
</dbReference>
<dbReference type="InterPro" id="IPR032514">
    <property type="entry name" value="GtaA_central"/>
</dbReference>
<protein>
    <recommendedName>
        <fullName evidence="1">Glutaminase A central domain-containing protein</fullName>
    </recommendedName>
</protein>
<accession>A0A9P5WWH7</accession>
<keyword evidence="3" id="KW-1185">Reference proteome</keyword>
<dbReference type="EMBL" id="MU154207">
    <property type="protein sequence ID" value="KAF9439470.1"/>
    <property type="molecule type" value="Genomic_DNA"/>
</dbReference>
<sequence>YTGIISLVMRQIFAAMDIMIPSTQSGQFNNSDIKIVMKDMALLYFGSTLARDILVPLLDFQSSSSYQNPYAAPYLGITYPVISGNANDTKTLAMESACHSIVESRPRSVVAVLGRNETTY</sequence>
<feature type="non-terminal residue" evidence="2">
    <location>
        <position position="1"/>
    </location>
</feature>
<reference evidence="2" key="1">
    <citation type="submission" date="2020-11" db="EMBL/GenBank/DDBJ databases">
        <authorList>
            <consortium name="DOE Joint Genome Institute"/>
            <person name="Ahrendt S."/>
            <person name="Riley R."/>
            <person name="Andreopoulos W."/>
            <person name="Labutti K."/>
            <person name="Pangilinan J."/>
            <person name="Ruiz-Duenas F.J."/>
            <person name="Barrasa J.M."/>
            <person name="Sanchez-Garcia M."/>
            <person name="Camarero S."/>
            <person name="Miyauchi S."/>
            <person name="Serrano A."/>
            <person name="Linde D."/>
            <person name="Babiker R."/>
            <person name="Drula E."/>
            <person name="Ayuso-Fernandez I."/>
            <person name="Pacheco R."/>
            <person name="Padilla G."/>
            <person name="Ferreira P."/>
            <person name="Barriuso J."/>
            <person name="Kellner H."/>
            <person name="Castanera R."/>
            <person name="Alfaro M."/>
            <person name="Ramirez L."/>
            <person name="Pisabarro A.G."/>
            <person name="Kuo A."/>
            <person name="Tritt A."/>
            <person name="Lipzen A."/>
            <person name="He G."/>
            <person name="Yan M."/>
            <person name="Ng V."/>
            <person name="Cullen D."/>
            <person name="Martin F."/>
            <person name="Rosso M.-N."/>
            <person name="Henrissat B."/>
            <person name="Hibbett D."/>
            <person name="Martinez A.T."/>
            <person name="Grigoriev I.V."/>
        </authorList>
    </citation>
    <scope>NUCLEOTIDE SEQUENCE</scope>
    <source>
        <strain evidence="2">MF-IS2</strain>
    </source>
</reference>
<feature type="domain" description="Glutaminase A central" evidence="1">
    <location>
        <begin position="1"/>
        <end position="97"/>
    </location>
</feature>
<evidence type="ECO:0000313" key="2">
    <source>
        <dbReference type="EMBL" id="KAF9439470.1"/>
    </source>
</evidence>
<dbReference type="Pfam" id="PF16335">
    <property type="entry name" value="GtaA_6_Hairpin"/>
    <property type="match status" value="1"/>
</dbReference>
<dbReference type="AlphaFoldDB" id="A0A9P5WWH7"/>
<proteinExistence type="predicted"/>
<evidence type="ECO:0000313" key="3">
    <source>
        <dbReference type="Proteomes" id="UP000807342"/>
    </source>
</evidence>
<comment type="caution">
    <text evidence="2">The sequence shown here is derived from an EMBL/GenBank/DDBJ whole genome shotgun (WGS) entry which is preliminary data.</text>
</comment>
<gene>
    <name evidence="2" type="ORF">P691DRAFT_786531</name>
</gene>